<dbReference type="EMBL" id="MNCJ02000324">
    <property type="protein sequence ID" value="KAF5792923.1"/>
    <property type="molecule type" value="Genomic_DNA"/>
</dbReference>
<gene>
    <name evidence="1" type="ORF">HanXRQr2_Chr09g0411461</name>
</gene>
<dbReference type="Gramene" id="mRNA:HanXRQr2_Chr09g0411461">
    <property type="protein sequence ID" value="mRNA:HanXRQr2_Chr09g0411461"/>
    <property type="gene ID" value="HanXRQr2_Chr09g0411461"/>
</dbReference>
<dbReference type="Proteomes" id="UP000215914">
    <property type="component" value="Unassembled WGS sequence"/>
</dbReference>
<organism evidence="1 2">
    <name type="scientific">Helianthus annuus</name>
    <name type="common">Common sunflower</name>
    <dbReference type="NCBI Taxonomy" id="4232"/>
    <lineage>
        <taxon>Eukaryota</taxon>
        <taxon>Viridiplantae</taxon>
        <taxon>Streptophyta</taxon>
        <taxon>Embryophyta</taxon>
        <taxon>Tracheophyta</taxon>
        <taxon>Spermatophyta</taxon>
        <taxon>Magnoliopsida</taxon>
        <taxon>eudicotyledons</taxon>
        <taxon>Gunneridae</taxon>
        <taxon>Pentapetalae</taxon>
        <taxon>asterids</taxon>
        <taxon>campanulids</taxon>
        <taxon>Asterales</taxon>
        <taxon>Asteraceae</taxon>
        <taxon>Asteroideae</taxon>
        <taxon>Heliantheae alliance</taxon>
        <taxon>Heliantheae</taxon>
        <taxon>Helianthus</taxon>
    </lineage>
</organism>
<reference evidence="1" key="1">
    <citation type="journal article" date="2017" name="Nature">
        <title>The sunflower genome provides insights into oil metabolism, flowering and Asterid evolution.</title>
        <authorList>
            <person name="Badouin H."/>
            <person name="Gouzy J."/>
            <person name="Grassa C.J."/>
            <person name="Murat F."/>
            <person name="Staton S.E."/>
            <person name="Cottret L."/>
            <person name="Lelandais-Briere C."/>
            <person name="Owens G.L."/>
            <person name="Carrere S."/>
            <person name="Mayjonade B."/>
            <person name="Legrand L."/>
            <person name="Gill N."/>
            <person name="Kane N.C."/>
            <person name="Bowers J.E."/>
            <person name="Hubner S."/>
            <person name="Bellec A."/>
            <person name="Berard A."/>
            <person name="Berges H."/>
            <person name="Blanchet N."/>
            <person name="Boniface M.C."/>
            <person name="Brunel D."/>
            <person name="Catrice O."/>
            <person name="Chaidir N."/>
            <person name="Claudel C."/>
            <person name="Donnadieu C."/>
            <person name="Faraut T."/>
            <person name="Fievet G."/>
            <person name="Helmstetter N."/>
            <person name="King M."/>
            <person name="Knapp S.J."/>
            <person name="Lai Z."/>
            <person name="Le Paslier M.C."/>
            <person name="Lippi Y."/>
            <person name="Lorenzon L."/>
            <person name="Mandel J.R."/>
            <person name="Marage G."/>
            <person name="Marchand G."/>
            <person name="Marquand E."/>
            <person name="Bret-Mestries E."/>
            <person name="Morien E."/>
            <person name="Nambeesan S."/>
            <person name="Nguyen T."/>
            <person name="Pegot-Espagnet P."/>
            <person name="Pouilly N."/>
            <person name="Raftis F."/>
            <person name="Sallet E."/>
            <person name="Schiex T."/>
            <person name="Thomas J."/>
            <person name="Vandecasteele C."/>
            <person name="Vares D."/>
            <person name="Vear F."/>
            <person name="Vautrin S."/>
            <person name="Crespi M."/>
            <person name="Mangin B."/>
            <person name="Burke J.M."/>
            <person name="Salse J."/>
            <person name="Munos S."/>
            <person name="Vincourt P."/>
            <person name="Rieseberg L.H."/>
            <person name="Langlade N.B."/>
        </authorList>
    </citation>
    <scope>NUCLEOTIDE SEQUENCE</scope>
    <source>
        <tissue evidence="1">Leaves</tissue>
    </source>
</reference>
<name>A0A9K3NB09_HELAN</name>
<reference evidence="1" key="2">
    <citation type="submission" date="2020-06" db="EMBL/GenBank/DDBJ databases">
        <title>Helianthus annuus Genome sequencing and assembly Release 2.</title>
        <authorList>
            <person name="Gouzy J."/>
            <person name="Langlade N."/>
            <person name="Munos S."/>
        </authorList>
    </citation>
    <scope>NUCLEOTIDE SEQUENCE</scope>
    <source>
        <tissue evidence="1">Leaves</tissue>
    </source>
</reference>
<protein>
    <submittedName>
        <fullName evidence="1">Uncharacterized protein</fullName>
    </submittedName>
</protein>
<evidence type="ECO:0000313" key="1">
    <source>
        <dbReference type="EMBL" id="KAF5792923.1"/>
    </source>
</evidence>
<dbReference type="AlphaFoldDB" id="A0A9K3NB09"/>
<evidence type="ECO:0000313" key="2">
    <source>
        <dbReference type="Proteomes" id="UP000215914"/>
    </source>
</evidence>
<comment type="caution">
    <text evidence="1">The sequence shown here is derived from an EMBL/GenBank/DDBJ whole genome shotgun (WGS) entry which is preliminary data.</text>
</comment>
<keyword evidence="2" id="KW-1185">Reference proteome</keyword>
<proteinExistence type="predicted"/>
<accession>A0A9K3NB09</accession>
<sequence length="85" mass="9847">MKLPCCNESREFPVNEVNCHTKCLCHCFNGDTLIRLQELRIDNSPNLSHVKTEVWMQVTVQLNMLRDASCKSLKIKYINHSITRG</sequence>